<proteinExistence type="inferred from homology"/>
<dbReference type="Proteomes" id="UP000799439">
    <property type="component" value="Unassembled WGS sequence"/>
</dbReference>
<evidence type="ECO:0000256" key="6">
    <source>
        <dbReference type="PIRSR" id="PIRSR001221-2"/>
    </source>
</evidence>
<protein>
    <recommendedName>
        <fullName evidence="3">amidase</fullName>
        <ecNumber evidence="3">3.5.1.4</ecNumber>
    </recommendedName>
</protein>
<feature type="domain" description="Amidase" evidence="7">
    <location>
        <begin position="478"/>
        <end position="588"/>
    </location>
</feature>
<evidence type="ECO:0000313" key="8">
    <source>
        <dbReference type="EMBL" id="KAF2157570.1"/>
    </source>
</evidence>
<feature type="binding site" evidence="6">
    <location>
        <position position="162"/>
    </location>
    <ligand>
        <name>substrate</name>
    </ligand>
</feature>
<evidence type="ECO:0000256" key="2">
    <source>
        <dbReference type="ARBA" id="ARBA00009199"/>
    </source>
</evidence>
<accession>A0A9P4JDC4</accession>
<feature type="binding site" evidence="6">
    <location>
        <position position="188"/>
    </location>
    <ligand>
        <name>substrate</name>
    </ligand>
</feature>
<evidence type="ECO:0000256" key="1">
    <source>
        <dbReference type="ARBA" id="ARBA00001311"/>
    </source>
</evidence>
<evidence type="ECO:0000256" key="3">
    <source>
        <dbReference type="ARBA" id="ARBA00012922"/>
    </source>
</evidence>
<evidence type="ECO:0000259" key="7">
    <source>
        <dbReference type="Pfam" id="PF01425"/>
    </source>
</evidence>
<dbReference type="AlphaFoldDB" id="A0A9P4JDC4"/>
<feature type="active site" description="Charge relay system" evidence="5">
    <location>
        <position position="113"/>
    </location>
</feature>
<dbReference type="PANTHER" id="PTHR46072:SF10">
    <property type="entry name" value="ACETAMIDASE"/>
    <property type="match status" value="1"/>
</dbReference>
<feature type="active site" description="Charge relay system" evidence="5">
    <location>
        <position position="188"/>
    </location>
</feature>
<dbReference type="PIRSF" id="PIRSF001221">
    <property type="entry name" value="Amidase_fungi"/>
    <property type="match status" value="1"/>
</dbReference>
<dbReference type="EC" id="3.5.1.4" evidence="3"/>
<dbReference type="EMBL" id="ML996081">
    <property type="protein sequence ID" value="KAF2157570.1"/>
    <property type="molecule type" value="Genomic_DNA"/>
</dbReference>
<evidence type="ECO:0000256" key="5">
    <source>
        <dbReference type="PIRSR" id="PIRSR001221-1"/>
    </source>
</evidence>
<feature type="active site" description="Acyl-ester intermediate" evidence="5">
    <location>
        <position position="212"/>
    </location>
</feature>
<keyword evidence="9" id="KW-1185">Reference proteome</keyword>
<dbReference type="InterPro" id="IPR036928">
    <property type="entry name" value="AS_sf"/>
</dbReference>
<dbReference type="Pfam" id="PF01425">
    <property type="entry name" value="Amidase"/>
    <property type="match status" value="2"/>
</dbReference>
<dbReference type="Gene3D" id="3.90.1300.10">
    <property type="entry name" value="Amidase signature (AS) domain"/>
    <property type="match status" value="2"/>
</dbReference>
<comment type="catalytic activity">
    <reaction evidence="1">
        <text>a monocarboxylic acid amide + H2O = a monocarboxylate + NH4(+)</text>
        <dbReference type="Rhea" id="RHEA:12020"/>
        <dbReference type="ChEBI" id="CHEBI:15377"/>
        <dbReference type="ChEBI" id="CHEBI:28938"/>
        <dbReference type="ChEBI" id="CHEBI:35757"/>
        <dbReference type="ChEBI" id="CHEBI:83628"/>
        <dbReference type="EC" id="3.5.1.4"/>
    </reaction>
</comment>
<dbReference type="FunFam" id="3.90.1300.10:FF:000003">
    <property type="entry name" value="Amidase signature enzyme"/>
    <property type="match status" value="1"/>
</dbReference>
<sequence>MWPASYFHHRRDCKRKQDERRERISALNPQYHSPFTTQELEVLHAPIDKLVQDVHSNITSPIDILRSYGKAAVRAHEKTNCLTEVMISDAERWTKDGSINMQGPLAGIPVSLKDSIIVGGYDTTVGLSSKSCKPYARDGGLVRLLKDAGAVPFVKTALPITLLSFESYNDLWGRCKNPHNDKYSPGGSTGGEGAILAYGGSRIGIGSDVAGSVRAPAHFSGCYSIRCSTGRWPKAGVDTAMPGQEGIPSVFSPMARTFYDLLYFTRAVIQCKPWKYDHTVHPIPWRDDVYSNVASRKLRIGVLRTDGVIDPSPACARALQTTVSALQAQGHEIVELQPPAEASPYEALVIASQLLNADGTQMFRSFFRSGEKTDAGAGQMSFFMALPSPVRYLYCLYVRYIRRDPIWAGLLESFSPKSAFENWKLVARREAFKARWFDWWTSIVFSGSGSARSSDSDSPPASSTTSFATLSEETRHFALEKESAGDDGHMDAFLTVPNATPAVPHNGMKEAVSSCGYTFLFNLLDYACGVLPVTHVDPVDDALPSDFRISKLNGAARGAYMHYDAVKMKGLPVGVQVVCRRWEEEKTLAVMQRVEEALDASHKKYQLLENF</sequence>
<dbReference type="OrthoDB" id="6428749at2759"/>
<dbReference type="SUPFAM" id="SSF75304">
    <property type="entry name" value="Amidase signature (AS) enzymes"/>
    <property type="match status" value="1"/>
</dbReference>
<dbReference type="GO" id="GO:0004040">
    <property type="term" value="F:amidase activity"/>
    <property type="evidence" value="ECO:0007669"/>
    <property type="project" value="UniProtKB-EC"/>
</dbReference>
<organism evidence="8 9">
    <name type="scientific">Myriangium duriaei CBS 260.36</name>
    <dbReference type="NCBI Taxonomy" id="1168546"/>
    <lineage>
        <taxon>Eukaryota</taxon>
        <taxon>Fungi</taxon>
        <taxon>Dikarya</taxon>
        <taxon>Ascomycota</taxon>
        <taxon>Pezizomycotina</taxon>
        <taxon>Dothideomycetes</taxon>
        <taxon>Dothideomycetidae</taxon>
        <taxon>Myriangiales</taxon>
        <taxon>Myriangiaceae</taxon>
        <taxon>Myriangium</taxon>
    </lineage>
</organism>
<dbReference type="InterPro" id="IPR023631">
    <property type="entry name" value="Amidase_dom"/>
</dbReference>
<evidence type="ECO:0000313" key="9">
    <source>
        <dbReference type="Proteomes" id="UP000799439"/>
    </source>
</evidence>
<dbReference type="PANTHER" id="PTHR46072">
    <property type="entry name" value="AMIDASE-RELATED-RELATED"/>
    <property type="match status" value="1"/>
</dbReference>
<keyword evidence="4" id="KW-0378">Hydrolase</keyword>
<comment type="similarity">
    <text evidence="2">Belongs to the amidase family.</text>
</comment>
<name>A0A9P4JDC4_9PEZI</name>
<feature type="domain" description="Amidase" evidence="7">
    <location>
        <begin position="63"/>
        <end position="348"/>
    </location>
</feature>
<comment type="caution">
    <text evidence="8">The sequence shown here is derived from an EMBL/GenBank/DDBJ whole genome shotgun (WGS) entry which is preliminary data.</text>
</comment>
<feature type="binding site" evidence="6">
    <location>
        <begin position="209"/>
        <end position="212"/>
    </location>
    <ligand>
        <name>substrate</name>
    </ligand>
</feature>
<reference evidence="8" key="1">
    <citation type="journal article" date="2020" name="Stud. Mycol.">
        <title>101 Dothideomycetes genomes: a test case for predicting lifestyles and emergence of pathogens.</title>
        <authorList>
            <person name="Haridas S."/>
            <person name="Albert R."/>
            <person name="Binder M."/>
            <person name="Bloem J."/>
            <person name="Labutti K."/>
            <person name="Salamov A."/>
            <person name="Andreopoulos B."/>
            <person name="Baker S."/>
            <person name="Barry K."/>
            <person name="Bills G."/>
            <person name="Bluhm B."/>
            <person name="Cannon C."/>
            <person name="Castanera R."/>
            <person name="Culley D."/>
            <person name="Daum C."/>
            <person name="Ezra D."/>
            <person name="Gonzalez J."/>
            <person name="Henrissat B."/>
            <person name="Kuo A."/>
            <person name="Liang C."/>
            <person name="Lipzen A."/>
            <person name="Lutzoni F."/>
            <person name="Magnuson J."/>
            <person name="Mondo S."/>
            <person name="Nolan M."/>
            <person name="Ohm R."/>
            <person name="Pangilinan J."/>
            <person name="Park H.-J."/>
            <person name="Ramirez L."/>
            <person name="Alfaro M."/>
            <person name="Sun H."/>
            <person name="Tritt A."/>
            <person name="Yoshinaga Y."/>
            <person name="Zwiers L.-H."/>
            <person name="Turgeon B."/>
            <person name="Goodwin S."/>
            <person name="Spatafora J."/>
            <person name="Crous P."/>
            <person name="Grigoriev I."/>
        </authorList>
    </citation>
    <scope>NUCLEOTIDE SEQUENCE</scope>
    <source>
        <strain evidence="8">CBS 260.36</strain>
    </source>
</reference>
<gene>
    <name evidence="8" type="ORF">K461DRAFT_20513</name>
</gene>
<evidence type="ECO:0000256" key="4">
    <source>
        <dbReference type="ARBA" id="ARBA00022801"/>
    </source>
</evidence>